<dbReference type="Proteomes" id="UP000321947">
    <property type="component" value="Unassembled WGS sequence"/>
</dbReference>
<dbReference type="GO" id="GO:0003964">
    <property type="term" value="F:RNA-directed DNA polymerase activity"/>
    <property type="evidence" value="ECO:0007669"/>
    <property type="project" value="UniProtKB-KW"/>
</dbReference>
<feature type="domain" description="Reverse transcriptase RNase H-like" evidence="7">
    <location>
        <begin position="391"/>
        <end position="451"/>
    </location>
</feature>
<keyword evidence="4" id="KW-0255">Endonuclease</keyword>
<dbReference type="GO" id="GO:0016787">
    <property type="term" value="F:hydrolase activity"/>
    <property type="evidence" value="ECO:0007669"/>
    <property type="project" value="UniProtKB-KW"/>
</dbReference>
<dbReference type="SUPFAM" id="SSF56672">
    <property type="entry name" value="DNA/RNA polymerases"/>
    <property type="match status" value="1"/>
</dbReference>
<dbReference type="AlphaFoldDB" id="A0A5D3DAF2"/>
<dbReference type="InterPro" id="IPR043502">
    <property type="entry name" value="DNA/RNA_pol_sf"/>
</dbReference>
<keyword evidence="5" id="KW-0378">Hydrolase</keyword>
<keyword evidence="1" id="KW-0808">Transferase</keyword>
<dbReference type="Gene3D" id="1.10.340.70">
    <property type="match status" value="1"/>
</dbReference>
<evidence type="ECO:0000256" key="2">
    <source>
        <dbReference type="ARBA" id="ARBA00022695"/>
    </source>
</evidence>
<keyword evidence="2" id="KW-0548">Nucleotidyltransferase</keyword>
<evidence type="ECO:0000256" key="3">
    <source>
        <dbReference type="ARBA" id="ARBA00022722"/>
    </source>
</evidence>
<accession>A0A5D3DAF2</accession>
<evidence type="ECO:0000259" key="7">
    <source>
        <dbReference type="Pfam" id="PF17917"/>
    </source>
</evidence>
<keyword evidence="6" id="KW-0695">RNA-directed DNA polymerase</keyword>
<dbReference type="InterPro" id="IPR041373">
    <property type="entry name" value="RT_RNaseH"/>
</dbReference>
<dbReference type="Pfam" id="PF17917">
    <property type="entry name" value="RT_RNaseH"/>
    <property type="match status" value="1"/>
</dbReference>
<evidence type="ECO:0000256" key="4">
    <source>
        <dbReference type="ARBA" id="ARBA00022759"/>
    </source>
</evidence>
<sequence>MEEESIPLRSLKEEGLSKDLSRFNVDDLLSLPQETKTILIDALLNSRASSSSAPIVTYESTPYCMSIDYSNEDLLLGSKLHNRPLRKKGKLLFVESLKGLKVGDIEVLKESFTIPLTKITKQEIKIDLMEANLPQRQKKDGFNPKAYKLMAKASYDFTTHTKFKSLKIHEQHEPSSTQKKLLREGHAIPVSRKGLRYKSLKPICITRKGKEKVVDNNHITIEEEVSEQGECETSCHHITIIEETKIKTPEEDVEDVLQSLEDGGQSTADLGTTEEPRPTFIIHLSLVKRKVSTCFLIEYRDIFAWSYKEMSGLDPKVAVYHLSIKHGYRSIKQAQGLFDQSLFPKSRMTLSDEEMKAFRTPKGIYCYKLMPFGLKNVGPTYQCAIQKEFSDMLHKSLGALLAQKEEKGKERALDYSSRTLVGVQVNCFSIQKMCLALFFAIDKLRHYMQGLHSSSSKGRPYKLCEDLPDDEVFFTEAMEPWTMYFNGTARRSGVEASIIFISPEKNMLPYSFALAELCLNNVAKYQALIIGLQMTLEIAPYFTYARQLMERFDSVMLERVSRTENKRADALANLATTLTMLEDITLNIPLCQRWIMPLIMSKCQEANVMISHLIDEEDWRQPIIEYLEHGKLPKDSCHKNEKKSIKSLKEAHVGVCGTHQSGPKLQLQLRIMGYYWPKMVQDSMDYAKKCKVCQYHVNFIHQPLEPLYPTMASWPFEAWGLDLVDPIAPKSLAVSLQQQIISQRVTLYSLVYGVEVVLPLKREIPSLRMTVQERLTTEDNVKLHLQELEALDEK</sequence>
<dbReference type="GO" id="GO:0004519">
    <property type="term" value="F:endonuclease activity"/>
    <property type="evidence" value="ECO:0007669"/>
    <property type="project" value="UniProtKB-KW"/>
</dbReference>
<evidence type="ECO:0000256" key="1">
    <source>
        <dbReference type="ARBA" id="ARBA00022679"/>
    </source>
</evidence>
<dbReference type="Gene3D" id="3.10.10.10">
    <property type="entry name" value="HIV Type 1 Reverse Transcriptase, subunit A, domain 1"/>
    <property type="match status" value="1"/>
</dbReference>
<dbReference type="PANTHER" id="PTHR48475:SF1">
    <property type="entry name" value="RNASE H TYPE-1 DOMAIN-CONTAINING PROTEIN"/>
    <property type="match status" value="1"/>
</dbReference>
<evidence type="ECO:0000256" key="5">
    <source>
        <dbReference type="ARBA" id="ARBA00022801"/>
    </source>
</evidence>
<comment type="caution">
    <text evidence="8">The sequence shown here is derived from an EMBL/GenBank/DDBJ whole genome shotgun (WGS) entry which is preliminary data.</text>
</comment>
<name>A0A5D3DAF2_CUCMM</name>
<organism evidence="8 9">
    <name type="scientific">Cucumis melo var. makuwa</name>
    <name type="common">Oriental melon</name>
    <dbReference type="NCBI Taxonomy" id="1194695"/>
    <lineage>
        <taxon>Eukaryota</taxon>
        <taxon>Viridiplantae</taxon>
        <taxon>Streptophyta</taxon>
        <taxon>Embryophyta</taxon>
        <taxon>Tracheophyta</taxon>
        <taxon>Spermatophyta</taxon>
        <taxon>Magnoliopsida</taxon>
        <taxon>eudicotyledons</taxon>
        <taxon>Gunneridae</taxon>
        <taxon>Pentapetalae</taxon>
        <taxon>rosids</taxon>
        <taxon>fabids</taxon>
        <taxon>Cucurbitales</taxon>
        <taxon>Cucurbitaceae</taxon>
        <taxon>Benincaseae</taxon>
        <taxon>Cucumis</taxon>
    </lineage>
</organism>
<gene>
    <name evidence="8" type="ORF">E5676_scaffold237G001340</name>
</gene>
<dbReference type="SUPFAM" id="SSF53098">
    <property type="entry name" value="Ribonuclease H-like"/>
    <property type="match status" value="1"/>
</dbReference>
<evidence type="ECO:0000256" key="6">
    <source>
        <dbReference type="ARBA" id="ARBA00022918"/>
    </source>
</evidence>
<proteinExistence type="predicted"/>
<protein>
    <recommendedName>
        <fullName evidence="7">Reverse transcriptase RNase H-like domain-containing protein</fullName>
    </recommendedName>
</protein>
<dbReference type="PANTHER" id="PTHR48475">
    <property type="entry name" value="RIBONUCLEASE H"/>
    <property type="match status" value="1"/>
</dbReference>
<evidence type="ECO:0000313" key="8">
    <source>
        <dbReference type="EMBL" id="TYK20546.1"/>
    </source>
</evidence>
<dbReference type="EMBL" id="SSTD01006251">
    <property type="protein sequence ID" value="TYK20546.1"/>
    <property type="molecule type" value="Genomic_DNA"/>
</dbReference>
<dbReference type="InterPro" id="IPR012337">
    <property type="entry name" value="RNaseH-like_sf"/>
</dbReference>
<evidence type="ECO:0000313" key="9">
    <source>
        <dbReference type="Proteomes" id="UP000321947"/>
    </source>
</evidence>
<keyword evidence="3" id="KW-0540">Nuclease</keyword>
<reference evidence="8 9" key="1">
    <citation type="submission" date="2019-08" db="EMBL/GenBank/DDBJ databases">
        <title>Draft genome sequences of two oriental melons (Cucumis melo L. var makuwa).</title>
        <authorList>
            <person name="Kwon S.-Y."/>
        </authorList>
    </citation>
    <scope>NUCLEOTIDE SEQUENCE [LARGE SCALE GENOMIC DNA]</scope>
    <source>
        <strain evidence="9">cv. Chang Bougi</strain>
        <tissue evidence="8">Leaf</tissue>
    </source>
</reference>